<accession>A0ABP1H8X2</accession>
<comment type="caution">
    <text evidence="2">The sequence shown here is derived from an EMBL/GenBank/DDBJ whole genome shotgun (WGS) entry which is preliminary data.</text>
</comment>
<feature type="region of interest" description="Disordered" evidence="1">
    <location>
        <begin position="298"/>
        <end position="318"/>
    </location>
</feature>
<proteinExistence type="predicted"/>
<keyword evidence="3" id="KW-1185">Reference proteome</keyword>
<evidence type="ECO:0008006" key="4">
    <source>
        <dbReference type="Google" id="ProtNLM"/>
    </source>
</evidence>
<dbReference type="Proteomes" id="UP001642409">
    <property type="component" value="Unassembled WGS sequence"/>
</dbReference>
<organism evidence="2 3">
    <name type="scientific">Hexamita inflata</name>
    <dbReference type="NCBI Taxonomy" id="28002"/>
    <lineage>
        <taxon>Eukaryota</taxon>
        <taxon>Metamonada</taxon>
        <taxon>Diplomonadida</taxon>
        <taxon>Hexamitidae</taxon>
        <taxon>Hexamitinae</taxon>
        <taxon>Hexamita</taxon>
    </lineage>
</organism>
<protein>
    <recommendedName>
        <fullName evidence="4">Vitellogenin</fullName>
    </recommendedName>
</protein>
<reference evidence="2 3" key="1">
    <citation type="submission" date="2024-07" db="EMBL/GenBank/DDBJ databases">
        <authorList>
            <person name="Akdeniz Z."/>
        </authorList>
    </citation>
    <scope>NUCLEOTIDE SEQUENCE [LARGE SCALE GENOMIC DNA]</scope>
</reference>
<evidence type="ECO:0000313" key="2">
    <source>
        <dbReference type="EMBL" id="CAL5985608.1"/>
    </source>
</evidence>
<name>A0ABP1H8X2_9EUKA</name>
<evidence type="ECO:0000256" key="1">
    <source>
        <dbReference type="SAM" id="MobiDB-lite"/>
    </source>
</evidence>
<dbReference type="EMBL" id="CAXDID020000019">
    <property type="protein sequence ID" value="CAL5985608.1"/>
    <property type="molecule type" value="Genomic_DNA"/>
</dbReference>
<sequence length="1396" mass="156851">MIDIFVETQGIELKTPLTEPQMLLSTIYYQRNIYVQDIPATLFSEQVNYIPTKARLQIERESIQQELEALSNETVYLTVHAVSAPKKAKKPADGFSYNELVFQPLLYFAPLDLSSFLSGEYDANQQTVKITQQIKVQTQNPTVNVKLTLQFPNPKYYKLNFCQFKLKNVSIFGNCNNVQKNYLGIPPYGYNLSLQLPQQTTYRQIMKNGFIKLASTQQTTEPETYKDLLKASQNEHLQIQFPANAAQINQTELESGFKDLYNKILDPKTAEKQKQTDLTLFNQKLTASKVQSLRIGQIVNKEDDKKKRPNSSGQTETFAHSVQALKQAVQNSYVEALLAKNEEVLKNTPQDPKKPAKSTAISTIAFTIEGQIEKLALYNDTIKNNGASIVLSQQDLQQMRASIMSDDLYLSIKIELDEFWSGFGLDRDSFTTVSRISLNQLRISDQLNVQDVILQLTPEQKTKIEELSKAQPTSSRAQKPAQKTAVVKQDSSEVNFLVQNYSTVSCEMLFDKNFIPTETSILTQILKSAPKFKQQIYKAKNSVGPKSEFLKKAFETCHLPPQQCSQNALQQVLQNIKNFTVTEFHKENGTGTVFNKTEFISKNKQQLQMFKKQLIDMGMNITEAHAQILHAAQEALSSSKIESTPTELIEFGNISLNGANKQQATQIIKLFGQAITRERKMLQLGHKSVTLEQAVLGELKCACLMQQNQVVERSLLRTIDLCKQDELECVMLGILAAAQLASIKEEQLGLSIILNIKDLIDYKANTDKIYALTLLHTLLIKLNFQEKKNELGQILAKYVRENNTNQTLMGSINDAISDNYIIANLKLSLCEYLLMNKSSDFVADILAQIEIDTIDIKNTVVKEQQNKFIVDEKSLKLQLKTKLILIQSRMYFVKGKIGDMRQLLAKDTLFAKKQDQSGVNLLQYLQSNEQLKASYLDMFDSNQLDPTLPGVLAQFALSSDSSHKVPALLRVGGSKLPQIVVCGAIQNRLPQRQYKTLNINEDRSPTPLVKSSSIYKSNDLPHEMIMSEDTYNQVIELNTQSVLCNSLVAFDMYLVAFGMYLQKAPRTGYSGSLDCPILTGFQIEDDDVLITSMVKMSVRHLPVLQMMNFPTPYPRPGEDEISVAKRIFSQISANMFTSGVDPVQSTFTNDYLSQLVPQDPAVIIYMLQNPLVRLINKCKQQQPTLLAIYGWYQMLLNKQQNALASFQRALQFDCSEHIAWTGIATALGNQITKTTDQSLVDKLRSKIVECVTRAGSLAIPFQQASIAIAQSLIDPQTEKATLYAMTAQKLLKPLQSVSNLVPIVPFQHQFYEIEFTKLSRWHIKRLMAAAAVSCGRQIDVAEALQQALDGIGGSKPGSSIEELAERILLVTEAAAAWEAAGRNNEAENVMAEGLCE</sequence>
<gene>
    <name evidence="2" type="ORF">HINF_LOCUS9009</name>
</gene>
<evidence type="ECO:0000313" key="3">
    <source>
        <dbReference type="Proteomes" id="UP001642409"/>
    </source>
</evidence>
<feature type="region of interest" description="Disordered" evidence="1">
    <location>
        <begin position="465"/>
        <end position="484"/>
    </location>
</feature>